<organism evidence="2 3">
    <name type="scientific">Sphingomonas gilva</name>
    <dbReference type="NCBI Taxonomy" id="2305907"/>
    <lineage>
        <taxon>Bacteria</taxon>
        <taxon>Pseudomonadati</taxon>
        <taxon>Pseudomonadota</taxon>
        <taxon>Alphaproteobacteria</taxon>
        <taxon>Sphingomonadales</taxon>
        <taxon>Sphingomonadaceae</taxon>
        <taxon>Sphingomonas</taxon>
    </lineage>
</organism>
<evidence type="ECO:0000313" key="2">
    <source>
        <dbReference type="EMBL" id="RHW17256.1"/>
    </source>
</evidence>
<reference evidence="2 3" key="1">
    <citation type="submission" date="2018-08" db="EMBL/GenBank/DDBJ databases">
        <title>The multiple taxonomic identification of Sphingomonas gilva.</title>
        <authorList>
            <person name="Zhu D."/>
            <person name="Zheng S."/>
        </authorList>
    </citation>
    <scope>NUCLEOTIDE SEQUENCE [LARGE SCALE GENOMIC DNA]</scope>
    <source>
        <strain evidence="2 3">ZDH117</strain>
    </source>
</reference>
<sequence>MLQADREAKPDDTSIAISGTLRNWLLDNETSLAMSSYQSGRLIVVGVGPDDRVSFNEQRYPRPTGLCLHQGSLFVAAMFQIWRLENILAQGQYANSAYDQYFVPRKSYTVNYVDTHELGIDKDNGILFVSSRYSCLATIDERHSFKPTWKPNFISALVAEDRCHLNGFALEDGEPKLATAIGQTDTAGGWRRQREKGGVLIDIPSKEIISDQLSMPHSPRIYGGKFWSLDSGRGWLVQVDPRTGRPEDIAFVPGFLRGLSFHNGYALVTASKAREGEFSGLPLQAEIDGRGERPTCGIFVIELSTGRTEMLIEFRGSTSELFDVIALPGCRNPASIGPSTVDMIGAVSFDPVEFPDT</sequence>
<accession>A0A396RND2</accession>
<proteinExistence type="predicted"/>
<dbReference type="NCBIfam" id="TIGR03032">
    <property type="entry name" value="TIGR03032 family protein"/>
    <property type="match status" value="1"/>
</dbReference>
<dbReference type="InterPro" id="IPR017481">
    <property type="entry name" value="CHP03032"/>
</dbReference>
<gene>
    <name evidence="2" type="ORF">D1610_11995</name>
</gene>
<feature type="domain" description="Conserved hypothetical protein CHP03032" evidence="1">
    <location>
        <begin position="21"/>
        <end position="334"/>
    </location>
</feature>
<evidence type="ECO:0000259" key="1">
    <source>
        <dbReference type="Pfam" id="PF16261"/>
    </source>
</evidence>
<dbReference type="AlphaFoldDB" id="A0A396RND2"/>
<dbReference type="SUPFAM" id="SSF63825">
    <property type="entry name" value="YWTD domain"/>
    <property type="match status" value="1"/>
</dbReference>
<comment type="caution">
    <text evidence="2">The sequence shown here is derived from an EMBL/GenBank/DDBJ whole genome shotgun (WGS) entry which is preliminary data.</text>
</comment>
<dbReference type="OrthoDB" id="238183at2"/>
<keyword evidence="3" id="KW-1185">Reference proteome</keyword>
<dbReference type="EMBL" id="QWLV01000005">
    <property type="protein sequence ID" value="RHW17256.1"/>
    <property type="molecule type" value="Genomic_DNA"/>
</dbReference>
<name>A0A396RND2_9SPHN</name>
<dbReference type="Pfam" id="PF16261">
    <property type="entry name" value="DUF4915"/>
    <property type="match status" value="1"/>
</dbReference>
<protein>
    <submittedName>
        <fullName evidence="2">TIGR03032 family protein</fullName>
    </submittedName>
</protein>
<dbReference type="Proteomes" id="UP000266693">
    <property type="component" value="Unassembled WGS sequence"/>
</dbReference>
<evidence type="ECO:0000313" key="3">
    <source>
        <dbReference type="Proteomes" id="UP000266693"/>
    </source>
</evidence>